<organism evidence="1 2">
    <name type="scientific">Chaenocephalus aceratus</name>
    <name type="common">Blackfin icefish</name>
    <name type="synonym">Chaenichthys aceratus</name>
    <dbReference type="NCBI Taxonomy" id="36190"/>
    <lineage>
        <taxon>Eukaryota</taxon>
        <taxon>Metazoa</taxon>
        <taxon>Chordata</taxon>
        <taxon>Craniata</taxon>
        <taxon>Vertebrata</taxon>
        <taxon>Euteleostomi</taxon>
        <taxon>Actinopterygii</taxon>
        <taxon>Neopterygii</taxon>
        <taxon>Teleostei</taxon>
        <taxon>Neoteleostei</taxon>
        <taxon>Acanthomorphata</taxon>
        <taxon>Eupercaria</taxon>
        <taxon>Perciformes</taxon>
        <taxon>Notothenioidei</taxon>
        <taxon>Channichthyidae</taxon>
        <taxon>Chaenocephalus</taxon>
    </lineage>
</organism>
<comment type="caution">
    <text evidence="1">The sequence shown here is derived from an EMBL/GenBank/DDBJ whole genome shotgun (WGS) entry which is preliminary data.</text>
</comment>
<sequence length="1117" mass="126570">MALLMEHQFRQMPADRQVETRPFLEAVSYLPPFFDCLGSAIFAPLKVDLASNITKIKAVYDTNPVRFKTLQQILEAEKEIHGAAWPKTGATLALLWLKRGLRFIQVFLQSLVDGEKDDSNPNLIRVNVAKAYEIALKKYHGWFVQQLFKAVLFGSPYKTDFMKALSKGRDVKEEECLEKIRKFLVNFTATVSDLLSNYFAHDVLSLATRQGRRSPVRSSYLYVSPLSMRSPSETWGRSALFRRCHPVLSKADTLSSAALSVDTGDGGAAKPESDAALALSEFSHLFENGDGSPSTQDTSQDASQDSALELVQPGQPTESRQNLRMKFQGAFKKGISTHMDLLESTIYDSNVVQGPKKAPMDSLFDYGTYRNTSNQKRRRKNSQEAIEVIFGAALPVPKSETTCDDVQSSDPPRVMKIFNRSLLFDCVSRADAEALEGLLEYLQSQEKRLTDEEFKEPSTGKTCLPKALLNLYDGQNVTIPLLVDIAEKTGNLREFINTPFRDVYYRGQTALHIAIERRSKQYVELLVEQDADVHAQARGRFFQPRDEGGYFYFGELPLSLAACTNQPDIVHYLTENPHKKADLRRQDSRGNTVLHALVHIADNTKDNTRFLTKMYDLLLIKSAKLYPDCSLETVFNNDGMSPLMMAAKLGKIGVFQHIIRREIKDEEVRHLSRKFKDWAYGPVYSSLYDLSSLDTCGEEPSVLEILVYNSRNENRHEMLAVEPINELLRAKWQKFGAVTFYISVVSYLITMIIFTVVAYYQPSQGEPPYPYTKSSDYLRMAGEIVTLASGIFFFLTNIKDLFLKKCPGVKSLFMDGSFQLLYFIYSVLIVVTAALYLSGIKAYVAVMVFALVLGWMNTLYFTRGLKLTGTYSIMIQKILFKDLFRFLLVYVLFMIGYASALVALLTVCPPPGTECEGGCPTYPDCRDQDTFSAFLLDLFKLTIGMGELDMIHSAQYPAVFLILLVTYIILTFVLLLNMLIALMGETVSQVSKQSKKIWKLQWATTILDIERSFPVCLRKSFRAGEMVTVGKNWDGTPDRRWCFRVDEVNWCHWNQNLAIINEDPGKNETCQANGLQQSVKALRRDRWSTVVPRAVEFSKAPRPRDLVVEMEPLTPRY</sequence>
<evidence type="ECO:0000313" key="2">
    <source>
        <dbReference type="Proteomes" id="UP001057452"/>
    </source>
</evidence>
<reference evidence="1" key="1">
    <citation type="submission" date="2022-05" db="EMBL/GenBank/DDBJ databases">
        <title>Chromosome-level genome of Chaenocephalus aceratus.</title>
        <authorList>
            <person name="Park H."/>
        </authorList>
    </citation>
    <scope>NUCLEOTIDE SEQUENCE</scope>
    <source>
        <strain evidence="1">KU_202001</strain>
    </source>
</reference>
<evidence type="ECO:0000313" key="1">
    <source>
        <dbReference type="EMBL" id="KAI4821067.1"/>
    </source>
</evidence>
<protein>
    <submittedName>
        <fullName evidence="1">Uncharacterized protein</fullName>
    </submittedName>
</protein>
<dbReference type="EMBL" id="CM043793">
    <property type="protein sequence ID" value="KAI4821067.1"/>
    <property type="molecule type" value="Genomic_DNA"/>
</dbReference>
<proteinExistence type="predicted"/>
<gene>
    <name evidence="1" type="ORF">KUCAC02_029018</name>
</gene>
<name>A0ACB9X3R9_CHAAC</name>
<keyword evidence="2" id="KW-1185">Reference proteome</keyword>
<accession>A0ACB9X3R9</accession>
<dbReference type="Proteomes" id="UP001057452">
    <property type="component" value="Chromosome 9"/>
</dbReference>